<evidence type="ECO:0000256" key="4">
    <source>
        <dbReference type="ARBA" id="ARBA00022989"/>
    </source>
</evidence>
<dbReference type="GO" id="GO:0008360">
    <property type="term" value="P:regulation of cell shape"/>
    <property type="evidence" value="ECO:0007669"/>
    <property type="project" value="UniProtKB-KW"/>
</dbReference>
<feature type="transmembrane region" description="Helical" evidence="6">
    <location>
        <begin position="247"/>
        <end position="266"/>
    </location>
</feature>
<evidence type="ECO:0000313" key="7">
    <source>
        <dbReference type="EMBL" id="PFG74412.1"/>
    </source>
</evidence>
<dbReference type="InterPro" id="IPR001182">
    <property type="entry name" value="FtsW/RodA"/>
</dbReference>
<dbReference type="GO" id="GO:0032153">
    <property type="term" value="C:cell division site"/>
    <property type="evidence" value="ECO:0007669"/>
    <property type="project" value="TreeGrafter"/>
</dbReference>
<evidence type="ECO:0000313" key="8">
    <source>
        <dbReference type="Proteomes" id="UP000223071"/>
    </source>
</evidence>
<feature type="transmembrane region" description="Helical" evidence="6">
    <location>
        <begin position="98"/>
        <end position="115"/>
    </location>
</feature>
<dbReference type="PANTHER" id="PTHR30474:SF3">
    <property type="entry name" value="PEPTIDOGLYCAN GLYCOSYLTRANSFERASE RODA"/>
    <property type="match status" value="1"/>
</dbReference>
<organism evidence="7 8">
    <name type="scientific">Tepidiforma thermophila (strain KCTC 52669 / CGMCC 1.13589 / G233)</name>
    <dbReference type="NCBI Taxonomy" id="2761530"/>
    <lineage>
        <taxon>Bacteria</taxon>
        <taxon>Bacillati</taxon>
        <taxon>Chloroflexota</taxon>
        <taxon>Tepidiformia</taxon>
        <taxon>Tepidiformales</taxon>
        <taxon>Tepidiformaceae</taxon>
        <taxon>Tepidiforma</taxon>
    </lineage>
</organism>
<keyword evidence="8" id="KW-1185">Reference proteome</keyword>
<evidence type="ECO:0000256" key="3">
    <source>
        <dbReference type="ARBA" id="ARBA00022960"/>
    </source>
</evidence>
<dbReference type="EMBL" id="PDJQ01000001">
    <property type="protein sequence ID" value="PFG74412.1"/>
    <property type="molecule type" value="Genomic_DNA"/>
</dbReference>
<keyword evidence="4 6" id="KW-1133">Transmembrane helix</keyword>
<gene>
    <name evidence="7" type="ORF">A9A59_1636</name>
</gene>
<name>A0A2A9HH06_TEPT2</name>
<feature type="transmembrane region" description="Helical" evidence="6">
    <location>
        <begin position="397"/>
        <end position="418"/>
    </location>
</feature>
<dbReference type="AlphaFoldDB" id="A0A2A9HH06"/>
<protein>
    <submittedName>
        <fullName evidence="7">Cell division protein FtsW (Lipid II flippase)</fullName>
    </submittedName>
</protein>
<dbReference type="GO" id="GO:0015648">
    <property type="term" value="F:lipid-linked peptidoglycan transporter activity"/>
    <property type="evidence" value="ECO:0007669"/>
    <property type="project" value="TreeGrafter"/>
</dbReference>
<feature type="transmembrane region" description="Helical" evidence="6">
    <location>
        <begin position="167"/>
        <end position="186"/>
    </location>
</feature>
<dbReference type="GO" id="GO:0005886">
    <property type="term" value="C:plasma membrane"/>
    <property type="evidence" value="ECO:0007669"/>
    <property type="project" value="TreeGrafter"/>
</dbReference>
<comment type="subcellular location">
    <subcellularLocation>
        <location evidence="1">Membrane</location>
        <topology evidence="1">Multi-pass membrane protein</topology>
    </subcellularLocation>
</comment>
<dbReference type="Proteomes" id="UP000223071">
    <property type="component" value="Unassembled WGS sequence"/>
</dbReference>
<dbReference type="Pfam" id="PF01098">
    <property type="entry name" value="FTSW_RODA_SPOVE"/>
    <property type="match status" value="1"/>
</dbReference>
<keyword evidence="5 6" id="KW-0472">Membrane</keyword>
<reference evidence="7 8" key="1">
    <citation type="submission" date="2017-09" db="EMBL/GenBank/DDBJ databases">
        <title>Sequencing the genomes of two abundant thermophiles in Great Basin hot springs: Thermocrinis jamiesonii and novel Chloroflexi Thermoflexus hugenholtzii.</title>
        <authorList>
            <person name="Hedlund B."/>
        </authorList>
    </citation>
    <scope>NUCLEOTIDE SEQUENCE [LARGE SCALE GENOMIC DNA]</scope>
    <source>
        <strain evidence="7 8">G233</strain>
    </source>
</reference>
<keyword evidence="2 6" id="KW-0812">Transmembrane</keyword>
<comment type="caution">
    <text evidence="7">The sequence shown here is derived from an EMBL/GenBank/DDBJ whole genome shotgun (WGS) entry which is preliminary data.</text>
</comment>
<keyword evidence="3" id="KW-0133">Cell shape</keyword>
<dbReference type="RefSeq" id="WP_098503802.1">
    <property type="nucleotide sequence ID" value="NZ_PDJQ01000001.1"/>
</dbReference>
<sequence length="431" mass="43927">MILRHAFSRERAVELALLTGPLLLLGIGWRSLAAAGFELPGSMARIVTQAALCVIGMHAASRLVAPRARPEPLPLVALVALLGIVMVSRLAPASASQQANWLTVGFAAFTMGLAAGRMPNRLRSLTYTSGLLAVLVLVATGLFGETINGARLWVRVAGQSVQTTEFIKAFLVLFLAGYLADAGGALSRPLPRVRSAAVPGAVYVLPLALVLAGAILALALLRDLGSIALLLLLAVALVYLATGRVAFAAAGAGLVVATGVIGYAAFGHVQARIDAWLDPMADPAGSGYQSLQATYAINAGGILGIGLGRGMPDVVPASSTDYVYVAVAEELGMAGAAGVALVYLALLHAGLRVAAEARDSYCRLLAAAVALLVGIQAAVIIGGNLRLIPTTGITLPFVSYGGSSLVVNLGLVGLLLGLSHTARAESVSPAP</sequence>
<keyword evidence="7" id="KW-0132">Cell division</keyword>
<feature type="transmembrane region" description="Helical" evidence="6">
    <location>
        <begin position="73"/>
        <end position="92"/>
    </location>
</feature>
<feature type="transmembrane region" description="Helical" evidence="6">
    <location>
        <begin position="363"/>
        <end position="385"/>
    </location>
</feature>
<proteinExistence type="predicted"/>
<dbReference type="PANTHER" id="PTHR30474">
    <property type="entry name" value="CELL CYCLE PROTEIN"/>
    <property type="match status" value="1"/>
</dbReference>
<feature type="transmembrane region" description="Helical" evidence="6">
    <location>
        <begin position="127"/>
        <end position="147"/>
    </location>
</feature>
<evidence type="ECO:0000256" key="5">
    <source>
        <dbReference type="ARBA" id="ARBA00023136"/>
    </source>
</evidence>
<evidence type="ECO:0000256" key="6">
    <source>
        <dbReference type="SAM" id="Phobius"/>
    </source>
</evidence>
<evidence type="ECO:0000256" key="2">
    <source>
        <dbReference type="ARBA" id="ARBA00022692"/>
    </source>
</evidence>
<feature type="transmembrane region" description="Helical" evidence="6">
    <location>
        <begin position="198"/>
        <end position="218"/>
    </location>
</feature>
<evidence type="ECO:0000256" key="1">
    <source>
        <dbReference type="ARBA" id="ARBA00004141"/>
    </source>
</evidence>
<feature type="transmembrane region" description="Helical" evidence="6">
    <location>
        <begin position="224"/>
        <end position="240"/>
    </location>
</feature>
<dbReference type="GO" id="GO:0051301">
    <property type="term" value="P:cell division"/>
    <property type="evidence" value="ECO:0007669"/>
    <property type="project" value="UniProtKB-KW"/>
</dbReference>
<keyword evidence="7" id="KW-0131">Cell cycle</keyword>
<accession>A0A2A9HH06</accession>
<feature type="transmembrane region" description="Helical" evidence="6">
    <location>
        <begin position="331"/>
        <end position="351"/>
    </location>
</feature>